<keyword evidence="1" id="KW-0472">Membrane</keyword>
<feature type="transmembrane region" description="Helical" evidence="1">
    <location>
        <begin position="43"/>
        <end position="71"/>
    </location>
</feature>
<dbReference type="EMBL" id="ABHU01000031">
    <property type="protein sequence ID" value="EDU88840.1"/>
    <property type="molecule type" value="Genomic_DNA"/>
</dbReference>
<accession>A0A0H3PHA6</accession>
<dbReference type="Proteomes" id="UP000004641">
    <property type="component" value="Unassembled WGS sequence"/>
</dbReference>
<gene>
    <name evidence="2" type="ORF">ECH7EC869_4611</name>
</gene>
<keyword evidence="1" id="KW-1133">Transmembrane helix</keyword>
<reference evidence="2 3" key="1">
    <citation type="journal article" date="2011" name="Appl. Environ. Microbiol.">
        <title>Genome signatures of Escherichia coli O157:H7 isolates from the bovine host reservoir.</title>
        <authorList>
            <person name="Eppinger M."/>
            <person name="Mammel M.K."/>
            <person name="Leclerc J.E."/>
            <person name="Ravel J."/>
            <person name="Cebula T.A."/>
        </authorList>
    </citation>
    <scope>NUCLEOTIDE SEQUENCE [LARGE SCALE GENOMIC DNA]</scope>
    <source>
        <strain evidence="2 3">EC869</strain>
    </source>
</reference>
<evidence type="ECO:0000313" key="3">
    <source>
        <dbReference type="Proteomes" id="UP000004641"/>
    </source>
</evidence>
<dbReference type="AlphaFoldDB" id="A0A0H3PHA6"/>
<proteinExistence type="predicted"/>
<name>A0A0H3PHA6_ECO5C</name>
<sequence>MIRLLYIKSMILLVTSTMKFWKWLGKNLPFLILFMAMTHQLLYSMAVMCISECYACQGFPLVILIQLIFLII</sequence>
<dbReference type="BioCyc" id="ECOL478008-HMP:G76-482321-MONOMER"/>
<evidence type="ECO:0000256" key="1">
    <source>
        <dbReference type="SAM" id="Phobius"/>
    </source>
</evidence>
<evidence type="ECO:0000313" key="2">
    <source>
        <dbReference type="EMBL" id="EDU88840.1"/>
    </source>
</evidence>
<keyword evidence="1" id="KW-0812">Transmembrane</keyword>
<protein>
    <submittedName>
        <fullName evidence="2">Uncharacterized protein</fullName>
    </submittedName>
</protein>
<comment type="caution">
    <text evidence="2">The sequence shown here is derived from an EMBL/GenBank/DDBJ whole genome shotgun (WGS) entry which is preliminary data.</text>
</comment>
<organism evidence="2 3">
    <name type="scientific">Escherichia coli O157:H7 (strain EC869)</name>
    <dbReference type="NCBI Taxonomy" id="478008"/>
    <lineage>
        <taxon>Bacteria</taxon>
        <taxon>Pseudomonadati</taxon>
        <taxon>Pseudomonadota</taxon>
        <taxon>Gammaproteobacteria</taxon>
        <taxon>Enterobacterales</taxon>
        <taxon>Enterobacteriaceae</taxon>
        <taxon>Escherichia</taxon>
    </lineage>
</organism>